<sequence length="125" mass="13784">MQGLDSDSDSEDMEDEEEEEEGEEGEESSPSSTMTRLHPHRFRFWGLAASPGHGSTAVLVSKHSTVHAHRRARSRLLFGWTRPQHVRPLRPPASTLLTTEGRLWEAAYGGADALPLVASAALRLL</sequence>
<dbReference type="EMBL" id="LAZP02002152">
    <property type="protein sequence ID" value="PFH54896.1"/>
    <property type="molecule type" value="Genomic_DNA"/>
</dbReference>
<name>A0A2A9P1Y1_OPHUN</name>
<feature type="compositionally biased region" description="Acidic residues" evidence="1">
    <location>
        <begin position="1"/>
        <end position="27"/>
    </location>
</feature>
<organism evidence="2 3">
    <name type="scientific">Ophiocordyceps unilateralis</name>
    <name type="common">Zombie-ant fungus</name>
    <name type="synonym">Torrubia unilateralis</name>
    <dbReference type="NCBI Taxonomy" id="268505"/>
    <lineage>
        <taxon>Eukaryota</taxon>
        <taxon>Fungi</taxon>
        <taxon>Dikarya</taxon>
        <taxon>Ascomycota</taxon>
        <taxon>Pezizomycotina</taxon>
        <taxon>Sordariomycetes</taxon>
        <taxon>Hypocreomycetidae</taxon>
        <taxon>Hypocreales</taxon>
        <taxon>Ophiocordycipitaceae</taxon>
        <taxon>Ophiocordyceps</taxon>
    </lineage>
</organism>
<reference evidence="2 3" key="1">
    <citation type="journal article" date="2015" name="BMC Genomics">
        <title>Gene expression during zombie ant biting behavior reflects the complexity underlying fungal parasitic behavioral manipulation.</title>
        <authorList>
            <person name="de Bekker C."/>
            <person name="Ohm R.A."/>
            <person name="Loreto R.G."/>
            <person name="Sebastian A."/>
            <person name="Albert I."/>
            <person name="Merrow M."/>
            <person name="Brachmann A."/>
            <person name="Hughes D.P."/>
        </authorList>
    </citation>
    <scope>NUCLEOTIDE SEQUENCE [LARGE SCALE GENOMIC DNA]</scope>
    <source>
        <strain evidence="2 3">SC16a</strain>
    </source>
</reference>
<dbReference type="Proteomes" id="UP000037136">
    <property type="component" value="Unassembled WGS sequence"/>
</dbReference>
<reference evidence="2 3" key="2">
    <citation type="journal article" date="2017" name="Sci. Rep.">
        <title>Ant-infecting Ophiocordyceps genomes reveal a high diversity of potential behavioral manipulation genes and a possible major role for enterotoxins.</title>
        <authorList>
            <person name="de Bekker C."/>
            <person name="Ohm R.A."/>
            <person name="Evans H.C."/>
            <person name="Brachmann A."/>
            <person name="Hughes D.P."/>
        </authorList>
    </citation>
    <scope>NUCLEOTIDE SEQUENCE [LARGE SCALE GENOMIC DNA]</scope>
    <source>
        <strain evidence="2 3">SC16a</strain>
    </source>
</reference>
<dbReference type="OrthoDB" id="192611at2759"/>
<evidence type="ECO:0000313" key="3">
    <source>
        <dbReference type="Proteomes" id="UP000037136"/>
    </source>
</evidence>
<dbReference type="AlphaFoldDB" id="A0A2A9P1Y1"/>
<dbReference type="STRING" id="268505.A0A2A9P1Y1"/>
<feature type="region of interest" description="Disordered" evidence="1">
    <location>
        <begin position="1"/>
        <end position="35"/>
    </location>
</feature>
<protein>
    <submittedName>
        <fullName evidence="2">Uncharacterized protein</fullName>
    </submittedName>
</protein>
<comment type="caution">
    <text evidence="2">The sequence shown here is derived from an EMBL/GenBank/DDBJ whole genome shotgun (WGS) entry which is preliminary data.</text>
</comment>
<gene>
    <name evidence="2" type="ORF">XA68_12642</name>
</gene>
<evidence type="ECO:0000256" key="1">
    <source>
        <dbReference type="SAM" id="MobiDB-lite"/>
    </source>
</evidence>
<evidence type="ECO:0000313" key="2">
    <source>
        <dbReference type="EMBL" id="PFH54896.1"/>
    </source>
</evidence>
<proteinExistence type="predicted"/>
<keyword evidence="3" id="KW-1185">Reference proteome</keyword>
<accession>A0A2A9P1Y1</accession>